<dbReference type="HAMAP" id="MF_00692">
    <property type="entry name" value="SelO"/>
    <property type="match status" value="1"/>
</dbReference>
<feature type="active site" description="Proton acceptor" evidence="8">
    <location>
        <position position="316"/>
    </location>
</feature>
<dbReference type="InterPro" id="IPR003846">
    <property type="entry name" value="SelO"/>
</dbReference>
<dbReference type="EMBL" id="CP063361">
    <property type="protein sequence ID" value="UOD29109.1"/>
    <property type="molecule type" value="Genomic_DNA"/>
</dbReference>
<dbReference type="Pfam" id="PF02696">
    <property type="entry name" value="SelO"/>
    <property type="match status" value="1"/>
</dbReference>
<organism evidence="9 10">
    <name type="scientific">Massilia violaceinigra</name>
    <dbReference type="NCBI Taxonomy" id="2045208"/>
    <lineage>
        <taxon>Bacteria</taxon>
        <taxon>Pseudomonadati</taxon>
        <taxon>Pseudomonadota</taxon>
        <taxon>Betaproteobacteria</taxon>
        <taxon>Burkholderiales</taxon>
        <taxon>Oxalobacteraceae</taxon>
        <taxon>Telluria group</taxon>
        <taxon>Massilia</taxon>
    </lineage>
</organism>
<feature type="binding site" evidence="8">
    <location>
        <position position="326"/>
    </location>
    <ligand>
        <name>Mg(2+)</name>
        <dbReference type="ChEBI" id="CHEBI:18420"/>
    </ligand>
</feature>
<comment type="catalytic activity">
    <reaction evidence="8">
        <text>L-tyrosyl-[protein] + ATP = O-(5'-adenylyl)-L-tyrosyl-[protein] + diphosphate</text>
        <dbReference type="Rhea" id="RHEA:54288"/>
        <dbReference type="Rhea" id="RHEA-COMP:10136"/>
        <dbReference type="Rhea" id="RHEA-COMP:13846"/>
        <dbReference type="ChEBI" id="CHEBI:30616"/>
        <dbReference type="ChEBI" id="CHEBI:33019"/>
        <dbReference type="ChEBI" id="CHEBI:46858"/>
        <dbReference type="ChEBI" id="CHEBI:83624"/>
        <dbReference type="EC" id="2.7.7.108"/>
    </reaction>
</comment>
<feature type="binding site" evidence="8">
    <location>
        <position position="155"/>
    </location>
    <ligand>
        <name>ATP</name>
        <dbReference type="ChEBI" id="CHEBI:30616"/>
    </ligand>
</feature>
<keyword evidence="2 8" id="KW-0808">Transferase</keyword>
<dbReference type="NCBIfam" id="NF000658">
    <property type="entry name" value="PRK00029.1"/>
    <property type="match status" value="1"/>
</dbReference>
<evidence type="ECO:0000256" key="8">
    <source>
        <dbReference type="HAMAP-Rule" id="MF_00692"/>
    </source>
</evidence>
<keyword evidence="3 8" id="KW-0548">Nucleotidyltransferase</keyword>
<comment type="catalytic activity">
    <reaction evidence="8">
        <text>L-histidyl-[protein] + UTP = N(tele)-(5'-uridylyl)-L-histidyl-[protein] + diphosphate</text>
        <dbReference type="Rhea" id="RHEA:83891"/>
        <dbReference type="Rhea" id="RHEA-COMP:9745"/>
        <dbReference type="Rhea" id="RHEA-COMP:20239"/>
        <dbReference type="ChEBI" id="CHEBI:29979"/>
        <dbReference type="ChEBI" id="CHEBI:33019"/>
        <dbReference type="ChEBI" id="CHEBI:46398"/>
        <dbReference type="ChEBI" id="CHEBI:233474"/>
    </reaction>
</comment>
<comment type="cofactor">
    <cofactor evidence="8">
        <name>Mg(2+)</name>
        <dbReference type="ChEBI" id="CHEBI:18420"/>
    </cofactor>
    <cofactor evidence="8">
        <name>Mn(2+)</name>
        <dbReference type="ChEBI" id="CHEBI:29035"/>
    </cofactor>
</comment>
<evidence type="ECO:0000256" key="4">
    <source>
        <dbReference type="ARBA" id="ARBA00022723"/>
    </source>
</evidence>
<comment type="catalytic activity">
    <reaction evidence="8">
        <text>L-tyrosyl-[protein] + UTP = O-(5'-uridylyl)-L-tyrosyl-[protein] + diphosphate</text>
        <dbReference type="Rhea" id="RHEA:83887"/>
        <dbReference type="Rhea" id="RHEA-COMP:10136"/>
        <dbReference type="Rhea" id="RHEA-COMP:20238"/>
        <dbReference type="ChEBI" id="CHEBI:33019"/>
        <dbReference type="ChEBI" id="CHEBI:46398"/>
        <dbReference type="ChEBI" id="CHEBI:46858"/>
        <dbReference type="ChEBI" id="CHEBI:90602"/>
    </reaction>
</comment>
<feature type="binding site" evidence="8">
    <location>
        <position position="326"/>
    </location>
    <ligand>
        <name>ATP</name>
        <dbReference type="ChEBI" id="CHEBI:30616"/>
    </ligand>
</feature>
<evidence type="ECO:0000256" key="7">
    <source>
        <dbReference type="ARBA" id="ARBA00022842"/>
    </source>
</evidence>
<dbReference type="EC" id="2.7.7.-" evidence="8"/>
<keyword evidence="4 8" id="KW-0479">Metal-binding</keyword>
<feature type="binding site" evidence="8">
    <location>
        <position position="317"/>
    </location>
    <ligand>
        <name>Mg(2+)</name>
        <dbReference type="ChEBI" id="CHEBI:18420"/>
    </ligand>
</feature>
<evidence type="ECO:0000256" key="3">
    <source>
        <dbReference type="ARBA" id="ARBA00022695"/>
    </source>
</evidence>
<feature type="binding site" evidence="8">
    <location>
        <position position="189"/>
    </location>
    <ligand>
        <name>ATP</name>
        <dbReference type="ChEBI" id="CHEBI:30616"/>
    </ligand>
</feature>
<feature type="binding site" evidence="8">
    <location>
        <position position="158"/>
    </location>
    <ligand>
        <name>ATP</name>
        <dbReference type="ChEBI" id="CHEBI:30616"/>
    </ligand>
</feature>
<sequence length="553" mass="60955">MAAVDSVSYDRAKTVNHFRWCSASRPSGPVRHACAAHSPGVRARPKNSRYGRIPLLFSPFTATGSAINVDDLPLDNSFAELPPAYYTRLMPTPLPAPYFVAASACAAALVNLDPALLAQDGFVATFTGNHVPPRAKPLAAVYSGHQFGVWAGQLGDGRAILLGQLDGPHGAMELQLKGAGKTPYSRMGDGRAVLRSSIREFLCSEAMAALGIPTTRALMVTGSDQGILRETVESAAVVTRMAPSFVRFGSFEHWSSRDKPEELRVLADYVIATFYPELAGAPNPYRALLEEVTRRTAIMIAHWQAVGFMHGVMNTDNMSILGLTLDYGPFGFMDAFDSEHICNHTDQQGRYSYANQPQVGHWNCYALAQALLPLIGSVEEAQDALEVYQPAFASKIDELLRAKLGLTTVQEDDAQLFDAMFTLMHANHADFTLFFRRLGSLRLDAPEHDAQLRDMFIAREDFDAWAVRYRARLRLENSIDGERKLAMDKVNPKYVLRNYLAQAAIEKAQNKDLSEVARLLAVLEHPFDEQPHNEQYAALPPDWASHLAVSCSS</sequence>
<reference evidence="9 10" key="1">
    <citation type="submission" date="2020-10" db="EMBL/GenBank/DDBJ databases">
        <title>Genome analysis of Massilia species.</title>
        <authorList>
            <person name="Jung D.-H."/>
        </authorList>
    </citation>
    <scope>NUCLEOTIDE SEQUENCE [LARGE SCALE GENOMIC DNA]</scope>
    <source>
        <strain evidence="10">sipir</strain>
    </source>
</reference>
<comment type="catalytic activity">
    <reaction evidence="8">
        <text>L-seryl-[protein] + UTP = O-(5'-uridylyl)-L-seryl-[protein] + diphosphate</text>
        <dbReference type="Rhea" id="RHEA:64604"/>
        <dbReference type="Rhea" id="RHEA-COMP:9863"/>
        <dbReference type="Rhea" id="RHEA-COMP:16635"/>
        <dbReference type="ChEBI" id="CHEBI:29999"/>
        <dbReference type="ChEBI" id="CHEBI:33019"/>
        <dbReference type="ChEBI" id="CHEBI:46398"/>
        <dbReference type="ChEBI" id="CHEBI:156051"/>
    </reaction>
</comment>
<keyword evidence="8" id="KW-0464">Manganese</keyword>
<comment type="catalytic activity">
    <reaction evidence="8">
        <text>L-seryl-[protein] + ATP = 3-O-(5'-adenylyl)-L-seryl-[protein] + diphosphate</text>
        <dbReference type="Rhea" id="RHEA:58120"/>
        <dbReference type="Rhea" id="RHEA-COMP:9863"/>
        <dbReference type="Rhea" id="RHEA-COMP:15073"/>
        <dbReference type="ChEBI" id="CHEBI:29999"/>
        <dbReference type="ChEBI" id="CHEBI:30616"/>
        <dbReference type="ChEBI" id="CHEBI:33019"/>
        <dbReference type="ChEBI" id="CHEBI:142516"/>
        <dbReference type="EC" id="2.7.7.108"/>
    </reaction>
</comment>
<keyword evidence="10" id="KW-1185">Reference proteome</keyword>
<comment type="catalytic activity">
    <reaction evidence="8">
        <text>L-threonyl-[protein] + ATP = 3-O-(5'-adenylyl)-L-threonyl-[protein] + diphosphate</text>
        <dbReference type="Rhea" id="RHEA:54292"/>
        <dbReference type="Rhea" id="RHEA-COMP:11060"/>
        <dbReference type="Rhea" id="RHEA-COMP:13847"/>
        <dbReference type="ChEBI" id="CHEBI:30013"/>
        <dbReference type="ChEBI" id="CHEBI:30616"/>
        <dbReference type="ChEBI" id="CHEBI:33019"/>
        <dbReference type="ChEBI" id="CHEBI:138113"/>
        <dbReference type="EC" id="2.7.7.108"/>
    </reaction>
</comment>
<dbReference type="PANTHER" id="PTHR32057">
    <property type="entry name" value="PROTEIN ADENYLYLTRANSFERASE SELO, MITOCHONDRIAL"/>
    <property type="match status" value="1"/>
</dbReference>
<evidence type="ECO:0000256" key="2">
    <source>
        <dbReference type="ARBA" id="ARBA00022679"/>
    </source>
</evidence>
<protein>
    <recommendedName>
        <fullName evidence="8">Protein nucleotidyltransferase YdiU</fullName>
        <ecNumber evidence="8">2.7.7.-</ecNumber>
    </recommendedName>
    <alternativeName>
        <fullName evidence="8">Protein adenylyltransferase YdiU</fullName>
        <ecNumber evidence="8">2.7.7.108</ecNumber>
    </alternativeName>
    <alternativeName>
        <fullName evidence="8">Protein uridylyltransferase YdiU</fullName>
        <ecNumber evidence="8">2.7.7.-</ecNumber>
    </alternativeName>
</protein>
<keyword evidence="5 8" id="KW-0547">Nucleotide-binding</keyword>
<feature type="binding site" evidence="8">
    <location>
        <position position="177"/>
    </location>
    <ligand>
        <name>ATP</name>
        <dbReference type="ChEBI" id="CHEBI:30616"/>
    </ligand>
</feature>
<keyword evidence="6 8" id="KW-0067">ATP-binding</keyword>
<evidence type="ECO:0000313" key="10">
    <source>
        <dbReference type="Proteomes" id="UP000831532"/>
    </source>
</evidence>
<proteinExistence type="inferred from homology"/>
<feature type="binding site" evidence="8">
    <location>
        <position position="240"/>
    </location>
    <ligand>
        <name>ATP</name>
        <dbReference type="ChEBI" id="CHEBI:30616"/>
    </ligand>
</feature>
<evidence type="ECO:0000256" key="5">
    <source>
        <dbReference type="ARBA" id="ARBA00022741"/>
    </source>
</evidence>
<feature type="binding site" evidence="8">
    <location>
        <position position="190"/>
    </location>
    <ligand>
        <name>ATP</name>
        <dbReference type="ChEBI" id="CHEBI:30616"/>
    </ligand>
</feature>
<dbReference type="EC" id="2.7.7.108" evidence="8"/>
<name>A0ABY4A506_9BURK</name>
<feature type="binding site" evidence="8">
    <location>
        <position position="247"/>
    </location>
    <ligand>
        <name>ATP</name>
        <dbReference type="ChEBI" id="CHEBI:30616"/>
    </ligand>
</feature>
<feature type="binding site" evidence="8">
    <location>
        <position position="157"/>
    </location>
    <ligand>
        <name>ATP</name>
        <dbReference type="ChEBI" id="CHEBI:30616"/>
    </ligand>
</feature>
<gene>
    <name evidence="8" type="primary">ydiU</name>
    <name evidence="8" type="synonym">selO</name>
    <name evidence="9" type="ORF">INH39_27405</name>
</gene>
<comment type="similarity">
    <text evidence="1 8">Belongs to the SELO family.</text>
</comment>
<dbReference type="Proteomes" id="UP000831532">
    <property type="component" value="Chromosome"/>
</dbReference>
<accession>A0ABY4A506</accession>
<evidence type="ECO:0000313" key="9">
    <source>
        <dbReference type="EMBL" id="UOD29109.1"/>
    </source>
</evidence>
<evidence type="ECO:0000256" key="6">
    <source>
        <dbReference type="ARBA" id="ARBA00022840"/>
    </source>
</evidence>
<dbReference type="PANTHER" id="PTHR32057:SF14">
    <property type="entry name" value="PROTEIN ADENYLYLTRANSFERASE SELO, MITOCHONDRIAL"/>
    <property type="match status" value="1"/>
</dbReference>
<evidence type="ECO:0000256" key="1">
    <source>
        <dbReference type="ARBA" id="ARBA00009747"/>
    </source>
</evidence>
<keyword evidence="7 8" id="KW-0460">Magnesium</keyword>
<comment type="function">
    <text evidence="8">Nucleotidyltransferase involved in the post-translational modification of proteins. It can catalyze the addition of adenosine monophosphate (AMP) or uridine monophosphate (UMP) to a protein, resulting in modifications known as AMPylation and UMPylation.</text>
</comment>